<dbReference type="AlphaFoldDB" id="A0A835WL08"/>
<accession>A0A835WL08</accession>
<organism evidence="2 3">
    <name type="scientific">Chlamydomonas schloesseri</name>
    <dbReference type="NCBI Taxonomy" id="2026947"/>
    <lineage>
        <taxon>Eukaryota</taxon>
        <taxon>Viridiplantae</taxon>
        <taxon>Chlorophyta</taxon>
        <taxon>core chlorophytes</taxon>
        <taxon>Chlorophyceae</taxon>
        <taxon>CS clade</taxon>
        <taxon>Chlamydomonadales</taxon>
        <taxon>Chlamydomonadaceae</taxon>
        <taxon>Chlamydomonas</taxon>
    </lineage>
</organism>
<dbReference type="OrthoDB" id="540422at2759"/>
<comment type="caution">
    <text evidence="2">The sequence shown here is derived from an EMBL/GenBank/DDBJ whole genome shotgun (WGS) entry which is preliminary data.</text>
</comment>
<evidence type="ECO:0000313" key="3">
    <source>
        <dbReference type="Proteomes" id="UP000613740"/>
    </source>
</evidence>
<feature type="compositionally biased region" description="Low complexity" evidence="1">
    <location>
        <begin position="1"/>
        <end position="14"/>
    </location>
</feature>
<protein>
    <submittedName>
        <fullName evidence="2">Uncharacterized protein</fullName>
    </submittedName>
</protein>
<sequence>MSGDDAGAWGGADPKPAPALGVQAGSTWTAAVQPRSIPGALRAQQDAISKIQRTLRQELGKLQAEEAILKLMIKRERKRLSRQAAARQRRQEAQAARRELVALPVVDGQRQAQ</sequence>
<feature type="region of interest" description="Disordered" evidence="1">
    <location>
        <begin position="1"/>
        <end position="21"/>
    </location>
</feature>
<evidence type="ECO:0000313" key="2">
    <source>
        <dbReference type="EMBL" id="KAG2449194.1"/>
    </source>
</evidence>
<gene>
    <name evidence="2" type="ORF">HYH02_005941</name>
</gene>
<reference evidence="2" key="1">
    <citation type="journal article" date="2020" name="bioRxiv">
        <title>Comparative genomics of Chlamydomonas.</title>
        <authorList>
            <person name="Craig R.J."/>
            <person name="Hasan A.R."/>
            <person name="Ness R.W."/>
            <person name="Keightley P.D."/>
        </authorList>
    </citation>
    <scope>NUCLEOTIDE SEQUENCE</scope>
    <source>
        <strain evidence="2">CCAP 11/173</strain>
    </source>
</reference>
<dbReference type="Proteomes" id="UP000613740">
    <property type="component" value="Unassembled WGS sequence"/>
</dbReference>
<evidence type="ECO:0000256" key="1">
    <source>
        <dbReference type="SAM" id="MobiDB-lite"/>
    </source>
</evidence>
<proteinExistence type="predicted"/>
<name>A0A835WL08_9CHLO</name>
<dbReference type="EMBL" id="JAEHOD010000015">
    <property type="protein sequence ID" value="KAG2449194.1"/>
    <property type="molecule type" value="Genomic_DNA"/>
</dbReference>
<keyword evidence="3" id="KW-1185">Reference proteome</keyword>